<evidence type="ECO:0000256" key="1">
    <source>
        <dbReference type="SAM" id="Phobius"/>
    </source>
</evidence>
<proteinExistence type="predicted"/>
<dbReference type="PANTHER" id="PTHR34351">
    <property type="entry name" value="SLR1927 PROTEIN-RELATED"/>
    <property type="match status" value="1"/>
</dbReference>
<accession>A0A9D1YXW5</accession>
<keyword evidence="1" id="KW-1133">Transmembrane helix</keyword>
<evidence type="ECO:0000313" key="3">
    <source>
        <dbReference type="Proteomes" id="UP000824005"/>
    </source>
</evidence>
<evidence type="ECO:0000313" key="2">
    <source>
        <dbReference type="EMBL" id="HIY67762.1"/>
    </source>
</evidence>
<protein>
    <submittedName>
        <fullName evidence="2">DUF58 domain-containing protein</fullName>
    </submittedName>
</protein>
<comment type="caution">
    <text evidence="2">The sequence shown here is derived from an EMBL/GenBank/DDBJ whole genome shotgun (WGS) entry which is preliminary data.</text>
</comment>
<feature type="transmembrane region" description="Helical" evidence="1">
    <location>
        <begin position="34"/>
        <end position="52"/>
    </location>
</feature>
<name>A0A9D1YXW5_9MICO</name>
<reference evidence="2" key="1">
    <citation type="journal article" date="2021" name="PeerJ">
        <title>Extensive microbial diversity within the chicken gut microbiome revealed by metagenomics and culture.</title>
        <authorList>
            <person name="Gilroy R."/>
            <person name="Ravi A."/>
            <person name="Getino M."/>
            <person name="Pursley I."/>
            <person name="Horton D.L."/>
            <person name="Alikhan N.F."/>
            <person name="Baker D."/>
            <person name="Gharbi K."/>
            <person name="Hall N."/>
            <person name="Watson M."/>
            <person name="Adriaenssens E.M."/>
            <person name="Foster-Nyarko E."/>
            <person name="Jarju S."/>
            <person name="Secka A."/>
            <person name="Antonio M."/>
            <person name="Oren A."/>
            <person name="Chaudhuri R.R."/>
            <person name="La Ragione R."/>
            <person name="Hildebrand F."/>
            <person name="Pallen M.J."/>
        </authorList>
    </citation>
    <scope>NUCLEOTIDE SEQUENCE</scope>
    <source>
        <strain evidence="2">ChiGjej1B1-98</strain>
    </source>
</reference>
<sequence>MIVPTVRGWIFLLAGLVCLLLAYGTGQRGLLVPGALLLAIVMIGALSLIPVMRRGRFEMRMPADVREGAGDDIMLHADPAFVGGKFRWRSIASGHWTPWTRLEGERGAIFTGDLSRGVYPVVPLRVRAVDALGVWYYRSRRGDRQQLTVGPQVISLESLVQSGFGSQSYANLLGVTDQVDQLVRDHRREDGMRRVHWKQSAKHDRLMARKEEPPSVGSVTVVFDTVRESYLDRDEFDDAVRTFASLLVTLSEHGLDIRVVESGKPALSPHVTKLGERELVRALADFDVAEPASLPSPGNRERVHVITGERPVAFVREFIGELGRQDTVWGASDEVVQRGRAERIPLVPFEAMSLERMLA</sequence>
<dbReference type="AlphaFoldDB" id="A0A9D1YXW5"/>
<keyword evidence="1" id="KW-0812">Transmembrane</keyword>
<organism evidence="2 3">
    <name type="scientific">Candidatus Agrococcus pullicola</name>
    <dbReference type="NCBI Taxonomy" id="2838429"/>
    <lineage>
        <taxon>Bacteria</taxon>
        <taxon>Bacillati</taxon>
        <taxon>Actinomycetota</taxon>
        <taxon>Actinomycetes</taxon>
        <taxon>Micrococcales</taxon>
        <taxon>Microbacteriaceae</taxon>
        <taxon>Agrococcus</taxon>
    </lineage>
</organism>
<dbReference type="PANTHER" id="PTHR34351:SF1">
    <property type="entry name" value="SLR1927 PROTEIN"/>
    <property type="match status" value="1"/>
</dbReference>
<gene>
    <name evidence="2" type="ORF">H9830_15970</name>
</gene>
<reference evidence="2" key="2">
    <citation type="submission" date="2021-04" db="EMBL/GenBank/DDBJ databases">
        <authorList>
            <person name="Gilroy R."/>
        </authorList>
    </citation>
    <scope>NUCLEOTIDE SEQUENCE</scope>
    <source>
        <strain evidence="2">ChiGjej1B1-98</strain>
    </source>
</reference>
<dbReference type="EMBL" id="DXDC01000485">
    <property type="protein sequence ID" value="HIY67762.1"/>
    <property type="molecule type" value="Genomic_DNA"/>
</dbReference>
<dbReference type="Proteomes" id="UP000824005">
    <property type="component" value="Unassembled WGS sequence"/>
</dbReference>
<keyword evidence="1" id="KW-0472">Membrane</keyword>